<dbReference type="eggNOG" id="COG1135">
    <property type="taxonomic scope" value="Bacteria"/>
</dbReference>
<dbReference type="HOGENOM" id="CLU_000604_1_22_12"/>
<proteinExistence type="predicted"/>
<dbReference type="InParanoid" id="F5Y8F5"/>
<name>F5Y8F5_LEAAZ</name>
<evidence type="ECO:0000313" key="5">
    <source>
        <dbReference type="Proteomes" id="UP000009222"/>
    </source>
</evidence>
<dbReference type="Pfam" id="PF00005">
    <property type="entry name" value="ABC_tran"/>
    <property type="match status" value="1"/>
</dbReference>
<gene>
    <name evidence="4" type="ordered locus">TREAZ_3365</name>
</gene>
<dbReference type="SUPFAM" id="SSF52540">
    <property type="entry name" value="P-loop containing nucleoside triphosphate hydrolases"/>
    <property type="match status" value="1"/>
</dbReference>
<dbReference type="SMART" id="SM00382">
    <property type="entry name" value="AAA"/>
    <property type="match status" value="1"/>
</dbReference>
<keyword evidence="2 4" id="KW-0067">ATP-binding</keyword>
<dbReference type="GO" id="GO:0005886">
    <property type="term" value="C:plasma membrane"/>
    <property type="evidence" value="ECO:0007669"/>
    <property type="project" value="TreeGrafter"/>
</dbReference>
<accession>F5Y8F5</accession>
<dbReference type="AlphaFoldDB" id="F5Y8F5"/>
<dbReference type="GO" id="GO:0016887">
    <property type="term" value="F:ATP hydrolysis activity"/>
    <property type="evidence" value="ECO:0007669"/>
    <property type="project" value="InterPro"/>
</dbReference>
<dbReference type="GO" id="GO:0022857">
    <property type="term" value="F:transmembrane transporter activity"/>
    <property type="evidence" value="ECO:0007669"/>
    <property type="project" value="TreeGrafter"/>
</dbReference>
<dbReference type="Gene3D" id="3.40.50.300">
    <property type="entry name" value="P-loop containing nucleotide triphosphate hydrolases"/>
    <property type="match status" value="1"/>
</dbReference>
<evidence type="ECO:0000256" key="2">
    <source>
        <dbReference type="ARBA" id="ARBA00022840"/>
    </source>
</evidence>
<protein>
    <submittedName>
        <fullName evidence="4">Putative ABC transporter, ATP-binding protein</fullName>
    </submittedName>
</protein>
<evidence type="ECO:0000259" key="3">
    <source>
        <dbReference type="PROSITE" id="PS50893"/>
    </source>
</evidence>
<dbReference type="GO" id="GO:0005524">
    <property type="term" value="F:ATP binding"/>
    <property type="evidence" value="ECO:0007669"/>
    <property type="project" value="UniProtKB-KW"/>
</dbReference>
<dbReference type="PANTHER" id="PTHR24220">
    <property type="entry name" value="IMPORT ATP-BINDING PROTEIN"/>
    <property type="match status" value="1"/>
</dbReference>
<keyword evidence="1" id="KW-0547">Nucleotide-binding</keyword>
<dbReference type="Proteomes" id="UP000009222">
    <property type="component" value="Chromosome"/>
</dbReference>
<dbReference type="STRING" id="545695.TREAZ_3365"/>
<dbReference type="InterPro" id="IPR003439">
    <property type="entry name" value="ABC_transporter-like_ATP-bd"/>
</dbReference>
<dbReference type="InterPro" id="IPR015854">
    <property type="entry name" value="ABC_transpr_LolD-like"/>
</dbReference>
<dbReference type="PROSITE" id="PS50893">
    <property type="entry name" value="ABC_TRANSPORTER_2"/>
    <property type="match status" value="1"/>
</dbReference>
<organism evidence="4 5">
    <name type="scientific">Leadbettera azotonutricia (strain ATCC BAA-888 / DSM 13862 / ZAS-9)</name>
    <name type="common">Treponema azotonutricium</name>
    <dbReference type="NCBI Taxonomy" id="545695"/>
    <lineage>
        <taxon>Bacteria</taxon>
        <taxon>Pseudomonadati</taxon>
        <taxon>Spirochaetota</taxon>
        <taxon>Spirochaetia</taxon>
        <taxon>Spirochaetales</taxon>
        <taxon>Breznakiellaceae</taxon>
        <taxon>Leadbettera</taxon>
    </lineage>
</organism>
<feature type="domain" description="ABC transporter" evidence="3">
    <location>
        <begin position="5"/>
        <end position="241"/>
    </location>
</feature>
<evidence type="ECO:0000256" key="1">
    <source>
        <dbReference type="ARBA" id="ARBA00022741"/>
    </source>
</evidence>
<dbReference type="RefSeq" id="WP_015712204.1">
    <property type="nucleotide sequence ID" value="NC_015577.1"/>
</dbReference>
<dbReference type="InterPro" id="IPR003593">
    <property type="entry name" value="AAA+_ATPase"/>
</dbReference>
<sequence>MAVILELKNVSFVAQNRIVVKNFSHQFEEGKTTALVGPSGSGKSTILKLTAGLLVPSEGEVSFRGQNITHMNRQDNLDFRREGSMVFQDSALWANQNLYQILELPLRIHFPRMPQSERENRIQSVLRDVGYKRDLSIRPSLLSMGEQKLIAFARAMLCRPKLLFLDEWTESLDDSAAQRLISLVHAQQNEHHTVLLVSHDFRIIKNMADYVLMILGGQFFLKLSREQMEEDEDLSRYVERGIAS</sequence>
<dbReference type="InterPro" id="IPR027417">
    <property type="entry name" value="P-loop_NTPase"/>
</dbReference>
<dbReference type="OrthoDB" id="9805538at2"/>
<dbReference type="EMBL" id="CP001841">
    <property type="protein sequence ID" value="AEF81519.1"/>
    <property type="molecule type" value="Genomic_DNA"/>
</dbReference>
<evidence type="ECO:0000313" key="4">
    <source>
        <dbReference type="EMBL" id="AEF81519.1"/>
    </source>
</evidence>
<reference evidence="4 5" key="2">
    <citation type="journal article" date="2011" name="ISME J.">
        <title>RNA-seq reveals cooperative metabolic interactions between two termite-gut spirochete species in co-culture.</title>
        <authorList>
            <person name="Rosenthal A.Z."/>
            <person name="Matson E.G."/>
            <person name="Eldar A."/>
            <person name="Leadbetter J.R."/>
        </authorList>
    </citation>
    <scope>NUCLEOTIDE SEQUENCE [LARGE SCALE GENOMIC DNA]</scope>
    <source>
        <strain evidence="5">ATCC BAA-888 / DSM 13862 / ZAS-9</strain>
    </source>
</reference>
<reference evidence="5" key="1">
    <citation type="submission" date="2009-12" db="EMBL/GenBank/DDBJ databases">
        <title>Complete sequence of Treponema azotonutricium strain ZAS-9.</title>
        <authorList>
            <person name="Tetu S.G."/>
            <person name="Matson E."/>
            <person name="Ren Q."/>
            <person name="Seshadri R."/>
            <person name="Elbourne L."/>
            <person name="Hassan K.A."/>
            <person name="Durkin A."/>
            <person name="Radune D."/>
            <person name="Mohamoud Y."/>
            <person name="Shay R."/>
            <person name="Jin S."/>
            <person name="Zhang X."/>
            <person name="Lucey K."/>
            <person name="Ballor N.R."/>
            <person name="Ottesen E."/>
            <person name="Rosenthal R."/>
            <person name="Allen A."/>
            <person name="Leadbetter J.R."/>
            <person name="Paulsen I.T."/>
        </authorList>
    </citation>
    <scope>NUCLEOTIDE SEQUENCE [LARGE SCALE GENOMIC DNA]</scope>
    <source>
        <strain evidence="5">ATCC BAA-888 / DSM 13862 / ZAS-9</strain>
    </source>
</reference>
<dbReference type="KEGG" id="taz:TREAZ_3365"/>
<keyword evidence="5" id="KW-1185">Reference proteome</keyword>